<name>A0ACC2FIX3_DALPE</name>
<dbReference type="Proteomes" id="UP001157502">
    <property type="component" value="Chromosome 27"/>
</dbReference>
<dbReference type="EMBL" id="CM055754">
    <property type="protein sequence ID" value="KAJ7991312.1"/>
    <property type="molecule type" value="Genomic_DNA"/>
</dbReference>
<gene>
    <name evidence="1" type="ORF">DPEC_G00296020</name>
</gene>
<accession>A0ACC2FIX3</accession>
<proteinExistence type="predicted"/>
<evidence type="ECO:0000313" key="2">
    <source>
        <dbReference type="Proteomes" id="UP001157502"/>
    </source>
</evidence>
<reference evidence="1" key="1">
    <citation type="submission" date="2021-05" db="EMBL/GenBank/DDBJ databases">
        <authorList>
            <person name="Pan Q."/>
            <person name="Jouanno E."/>
            <person name="Zahm M."/>
            <person name="Klopp C."/>
            <person name="Cabau C."/>
            <person name="Louis A."/>
            <person name="Berthelot C."/>
            <person name="Parey E."/>
            <person name="Roest Crollius H."/>
            <person name="Montfort J."/>
            <person name="Robinson-Rechavi M."/>
            <person name="Bouchez O."/>
            <person name="Lampietro C."/>
            <person name="Lopez Roques C."/>
            <person name="Donnadieu C."/>
            <person name="Postlethwait J."/>
            <person name="Bobe J."/>
            <person name="Dillon D."/>
            <person name="Chandos A."/>
            <person name="von Hippel F."/>
            <person name="Guiguen Y."/>
        </authorList>
    </citation>
    <scope>NUCLEOTIDE SEQUENCE</scope>
    <source>
        <strain evidence="1">YG-Jan2019</strain>
    </source>
</reference>
<keyword evidence="2" id="KW-1185">Reference proteome</keyword>
<protein>
    <submittedName>
        <fullName evidence="1">Uncharacterized protein</fullName>
    </submittedName>
</protein>
<sequence length="99" mass="11438">MNCAGENRFYVPSIRFPGERVWYYRDDIRDIIPEPLPVTSSSRHLKMMGLGTVAIEIDLSDVAAGAKERGKWKWRPRRRQGGDIHIALTLLLKRTKIFV</sequence>
<evidence type="ECO:0000313" key="1">
    <source>
        <dbReference type="EMBL" id="KAJ7991312.1"/>
    </source>
</evidence>
<comment type="caution">
    <text evidence="1">The sequence shown here is derived from an EMBL/GenBank/DDBJ whole genome shotgun (WGS) entry which is preliminary data.</text>
</comment>
<organism evidence="1 2">
    <name type="scientific">Dallia pectoralis</name>
    <name type="common">Alaska blackfish</name>
    <dbReference type="NCBI Taxonomy" id="75939"/>
    <lineage>
        <taxon>Eukaryota</taxon>
        <taxon>Metazoa</taxon>
        <taxon>Chordata</taxon>
        <taxon>Craniata</taxon>
        <taxon>Vertebrata</taxon>
        <taxon>Euteleostomi</taxon>
        <taxon>Actinopterygii</taxon>
        <taxon>Neopterygii</taxon>
        <taxon>Teleostei</taxon>
        <taxon>Protacanthopterygii</taxon>
        <taxon>Esociformes</taxon>
        <taxon>Umbridae</taxon>
        <taxon>Dallia</taxon>
    </lineage>
</organism>